<evidence type="ECO:0000313" key="7">
    <source>
        <dbReference type="RefSeq" id="XP_018081031.1"/>
    </source>
</evidence>
<dbReference type="PROSITE" id="PS50041">
    <property type="entry name" value="C_TYPE_LECTIN_2"/>
    <property type="match status" value="1"/>
</dbReference>
<dbReference type="KEGG" id="xla:108696291"/>
<dbReference type="InterPro" id="IPR018378">
    <property type="entry name" value="C-type_lectin_CS"/>
</dbReference>
<organism evidence="6 7">
    <name type="scientific">Xenopus laevis</name>
    <name type="common">African clawed frog</name>
    <dbReference type="NCBI Taxonomy" id="8355"/>
    <lineage>
        <taxon>Eukaryota</taxon>
        <taxon>Metazoa</taxon>
        <taxon>Chordata</taxon>
        <taxon>Craniata</taxon>
        <taxon>Vertebrata</taxon>
        <taxon>Euteleostomi</taxon>
        <taxon>Amphibia</taxon>
        <taxon>Batrachia</taxon>
        <taxon>Anura</taxon>
        <taxon>Pipoidea</taxon>
        <taxon>Pipidae</taxon>
        <taxon>Xenopodinae</taxon>
        <taxon>Xenopus</taxon>
        <taxon>Xenopus</taxon>
    </lineage>
</organism>
<dbReference type="Proteomes" id="UP000186698">
    <property type="component" value="Chromosome 7L"/>
</dbReference>
<dbReference type="Xenbase" id="XB-GENE-17343379">
    <property type="gene designation" value="sftpa1.L"/>
</dbReference>
<keyword evidence="4" id="KW-0430">Lectin</keyword>
<evidence type="ECO:0000256" key="4">
    <source>
        <dbReference type="ARBA" id="ARBA00022734"/>
    </source>
</evidence>
<reference evidence="7" key="1">
    <citation type="submission" date="2025-08" db="UniProtKB">
        <authorList>
            <consortium name="RefSeq"/>
        </authorList>
    </citation>
    <scope>IDENTIFICATION</scope>
    <source>
        <strain evidence="7">J_2021</strain>
        <tissue evidence="7">Erythrocytes</tissue>
    </source>
</reference>
<evidence type="ECO:0000313" key="8">
    <source>
        <dbReference type="Xenbase" id="XB-GENE-17343379"/>
    </source>
</evidence>
<dbReference type="PANTHER" id="PTHR22799:SF1">
    <property type="entry name" value="C-TYPE LECTIN DOMAIN FAMILY 11 MEMBER A"/>
    <property type="match status" value="1"/>
</dbReference>
<dbReference type="Gene3D" id="3.10.100.10">
    <property type="entry name" value="Mannose-Binding Protein A, subunit A"/>
    <property type="match status" value="1"/>
</dbReference>
<dbReference type="SUPFAM" id="SSF56436">
    <property type="entry name" value="C-type lectin-like"/>
    <property type="match status" value="1"/>
</dbReference>
<dbReference type="InterPro" id="IPR016186">
    <property type="entry name" value="C-type_lectin-like/link_sf"/>
</dbReference>
<sequence>MKSLVQPILLLAAICFRTSLAQLSGNCLSGLPGIPETIDRALQAPLLSINQRIAKLEAVLSLTGQLYQVGGKMFATNGEQVDFEASKLTCEKAGGRIATPKNEAENNVVLSILKKHNKYAYLGVTEGVISSIYLYLDGTPLSYSNWNKNEPNGKGKEKCVEMYTDGLWNDKACNQNRLTVCEF</sequence>
<dbReference type="AGR" id="Xenbase:XB-GENE-17343379"/>
<keyword evidence="3" id="KW-0732">Signal</keyword>
<dbReference type="Pfam" id="PF00059">
    <property type="entry name" value="Lectin_C"/>
    <property type="match status" value="1"/>
</dbReference>
<dbReference type="GO" id="GO:0001503">
    <property type="term" value="P:ossification"/>
    <property type="evidence" value="ECO:0007669"/>
    <property type="project" value="TreeGrafter"/>
</dbReference>
<proteinExistence type="predicted"/>
<dbReference type="GO" id="GO:0030246">
    <property type="term" value="F:carbohydrate binding"/>
    <property type="evidence" value="ECO:0007669"/>
    <property type="project" value="UniProtKB-KW"/>
</dbReference>
<keyword evidence="5" id="KW-1015">Disulfide bond</keyword>
<dbReference type="PaxDb" id="8355-A0A1L8FK97"/>
<evidence type="ECO:0000313" key="6">
    <source>
        <dbReference type="Proteomes" id="UP000186698"/>
    </source>
</evidence>
<gene>
    <name evidence="7 8" type="primary">sftpa1.L</name>
</gene>
<dbReference type="OrthoDB" id="7357196at2759"/>
<protein>
    <submittedName>
        <fullName evidence="7">Pulmonary surfactant-associated protein A</fullName>
    </submittedName>
</protein>
<dbReference type="RefSeq" id="XP_018081031.1">
    <property type="nucleotide sequence ID" value="XM_018225542.2"/>
</dbReference>
<dbReference type="CTD" id="108696291"/>
<dbReference type="InterPro" id="IPR051663">
    <property type="entry name" value="CLec_Tetranectin-domain"/>
</dbReference>
<dbReference type="PANTHER" id="PTHR22799">
    <property type="entry name" value="TETRANECTIN-RELATED"/>
    <property type="match status" value="1"/>
</dbReference>
<dbReference type="Bgee" id="108696291">
    <property type="expression patterns" value="Expressed in egg cell and 3 other cell types or tissues"/>
</dbReference>
<dbReference type="InterPro" id="IPR016187">
    <property type="entry name" value="CTDL_fold"/>
</dbReference>
<keyword evidence="2" id="KW-0964">Secreted</keyword>
<dbReference type="OMA" id="HEGIHRI"/>
<dbReference type="AlphaFoldDB" id="A0A1L8FK97"/>
<dbReference type="GeneID" id="108696291"/>
<dbReference type="GO" id="GO:0005615">
    <property type="term" value="C:extracellular space"/>
    <property type="evidence" value="ECO:0007669"/>
    <property type="project" value="TreeGrafter"/>
</dbReference>
<evidence type="ECO:0000256" key="1">
    <source>
        <dbReference type="ARBA" id="ARBA00004613"/>
    </source>
</evidence>
<dbReference type="InterPro" id="IPR001304">
    <property type="entry name" value="C-type_lectin-like"/>
</dbReference>
<name>A0A1L8FK97_XENLA</name>
<dbReference type="SMART" id="SM00034">
    <property type="entry name" value="CLECT"/>
    <property type="match status" value="1"/>
</dbReference>
<dbReference type="GO" id="GO:0008083">
    <property type="term" value="F:growth factor activity"/>
    <property type="evidence" value="ECO:0007669"/>
    <property type="project" value="TreeGrafter"/>
</dbReference>
<evidence type="ECO:0000256" key="2">
    <source>
        <dbReference type="ARBA" id="ARBA00022525"/>
    </source>
</evidence>
<comment type="subcellular location">
    <subcellularLocation>
        <location evidence="1">Secreted</location>
    </subcellularLocation>
</comment>
<dbReference type="STRING" id="8355.A0A1L8FK97"/>
<evidence type="ECO:0000256" key="3">
    <source>
        <dbReference type="ARBA" id="ARBA00022729"/>
    </source>
</evidence>
<evidence type="ECO:0000256" key="5">
    <source>
        <dbReference type="ARBA" id="ARBA00023157"/>
    </source>
</evidence>
<keyword evidence="6" id="KW-1185">Reference proteome</keyword>
<accession>A0A1L8FK97</accession>
<dbReference type="PROSITE" id="PS00615">
    <property type="entry name" value="C_TYPE_LECTIN_1"/>
    <property type="match status" value="1"/>
</dbReference>